<dbReference type="InterPro" id="IPR015899">
    <property type="entry name" value="UDP-GalPyranose_mutase_C"/>
</dbReference>
<evidence type="ECO:0000256" key="1">
    <source>
        <dbReference type="ARBA" id="ARBA00001974"/>
    </source>
</evidence>
<dbReference type="Gene3D" id="3.40.50.720">
    <property type="entry name" value="NAD(P)-binding Rossmann-like Domain"/>
    <property type="match status" value="3"/>
</dbReference>
<proteinExistence type="inferred from homology"/>
<feature type="domain" description="UDP-galactopyranose mutase C-terminal" evidence="6">
    <location>
        <begin position="548"/>
        <end position="744"/>
    </location>
</feature>
<dbReference type="EMBL" id="FPKU01000002">
    <property type="protein sequence ID" value="SFZ84699.1"/>
    <property type="molecule type" value="Genomic_DNA"/>
</dbReference>
<dbReference type="NCBIfam" id="TIGR00031">
    <property type="entry name" value="UDP-GALP_mutase"/>
    <property type="match status" value="1"/>
</dbReference>
<evidence type="ECO:0000256" key="4">
    <source>
        <dbReference type="ARBA" id="ARBA00022827"/>
    </source>
</evidence>
<keyword evidence="3" id="KW-0285">Flavoprotein</keyword>
<evidence type="ECO:0000313" key="8">
    <source>
        <dbReference type="Proteomes" id="UP000183447"/>
    </source>
</evidence>
<dbReference type="SUPFAM" id="SSF54373">
    <property type="entry name" value="FAD-linked reductases, C-terminal domain"/>
    <property type="match status" value="1"/>
</dbReference>
<comment type="cofactor">
    <cofactor evidence="1">
        <name>FAD</name>
        <dbReference type="ChEBI" id="CHEBI:57692"/>
    </cofactor>
</comment>
<dbReference type="GO" id="GO:0005829">
    <property type="term" value="C:cytosol"/>
    <property type="evidence" value="ECO:0007669"/>
    <property type="project" value="TreeGrafter"/>
</dbReference>
<reference evidence="7 8" key="1">
    <citation type="submission" date="2016-11" db="EMBL/GenBank/DDBJ databases">
        <authorList>
            <person name="Jaros S."/>
            <person name="Januszkiewicz K."/>
            <person name="Wedrychowicz H."/>
        </authorList>
    </citation>
    <scope>NUCLEOTIDE SEQUENCE [LARGE SCALE GENOMIC DNA]</scope>
    <source>
        <strain evidence="7 8">ATCC 23634</strain>
    </source>
</reference>
<evidence type="ECO:0000256" key="2">
    <source>
        <dbReference type="ARBA" id="ARBA00009321"/>
    </source>
</evidence>
<dbReference type="GO" id="GO:0050660">
    <property type="term" value="F:flavin adenine dinucleotide binding"/>
    <property type="evidence" value="ECO:0007669"/>
    <property type="project" value="TreeGrafter"/>
</dbReference>
<keyword evidence="8" id="KW-1185">Reference proteome</keyword>
<comment type="similarity">
    <text evidence="2">Belongs to the UDP-galactopyranose/dTDP-fucopyranose mutase family.</text>
</comment>
<protein>
    <submittedName>
        <fullName evidence="7">UDP-galactopyranose mutase</fullName>
    </submittedName>
</protein>
<keyword evidence="4" id="KW-0274">FAD</keyword>
<dbReference type="Pfam" id="PF13692">
    <property type="entry name" value="Glyco_trans_1_4"/>
    <property type="match status" value="1"/>
</dbReference>
<dbReference type="Proteomes" id="UP000183447">
    <property type="component" value="Unassembled WGS sequence"/>
</dbReference>
<evidence type="ECO:0000256" key="5">
    <source>
        <dbReference type="ARBA" id="ARBA00023235"/>
    </source>
</evidence>
<dbReference type="PANTHER" id="PTHR21197:SF0">
    <property type="entry name" value="UDP-GALACTOPYRANOSE MUTASE"/>
    <property type="match status" value="1"/>
</dbReference>
<dbReference type="STRING" id="665118.SAMN02983003_2164"/>
<sequence length="775" mass="87536">MNEHVTPHSGRAASTPDIPLICFSHLRWDFVLQRPQHLMSRFGRTRQIYFFEEHIPTDHHAPYLEYHPYEGTGIVSLRPRIPHHWDEARREAGLAGLLDMMLRLNGIVRPILWFYSPVMFGFARHVEAAAVVYDCMDELANFRFAPPNLKALEADLMERADLVLTGGASLFEARRHRHDNIHAFPSGVDIGHFGAVREGLAPAADIAQLPGKRLGYYGVIDERIDLGLIDRLAEAKPDWSVIMVGPLAKIDPRDLPNRPNLHFLGQRAYADLPHYLAGWDVALMPFAINDATRFISPTKTPEYLAAGLPVVSTPITDVVETYGDIDAVRIAASPEDFIAACEAALALDPAAYLPAVDVRIASMGWDESFRRISTLLDAAVANGQQWLTAPRIRRTRRDGPYDYLIVGAGFAGSVLAERLASDGGKRVLLCDRRPHIGGNAYDHFDRAGILVHKYGPHIFHTNSEDIVAYLSRFTAWRPYEHRVLAAVGDHRVPMPINRTTLNTLYGLGLASDAETEAFLQGRAEAVDPISSARDVVVSQVGSELYRTFFEGYTRKQWGLDPSALDKAVTARVPTRFNTDDRYFLDRFQAMPLHGYTAMFEKMIDHDGIELALGVDHRELRNQRLAPHTIFTGPIDEYFDHRFGALPYRSLAFRHETLDQRRFQPVAVVNYPAPEVPYTRITEYKHLTGQVHRQTSITYEFPQDDGDPYYPIPRPENAALYKRYEALAHEHPQVTFVGRLGTYRYYNMDQVVGQALATYRRMSSVPEFRQTDAVSA</sequence>
<evidence type="ECO:0000259" key="6">
    <source>
        <dbReference type="Pfam" id="PF03275"/>
    </source>
</evidence>
<name>A0A1K2HYD6_9HYPH</name>
<dbReference type="InterPro" id="IPR004379">
    <property type="entry name" value="UDP-GALP_mutase"/>
</dbReference>
<dbReference type="GO" id="GO:0008767">
    <property type="term" value="F:UDP-galactopyranose mutase activity"/>
    <property type="evidence" value="ECO:0007669"/>
    <property type="project" value="InterPro"/>
</dbReference>
<dbReference type="AlphaFoldDB" id="A0A1K2HYD6"/>
<dbReference type="Pfam" id="PF13450">
    <property type="entry name" value="NAD_binding_8"/>
    <property type="match status" value="1"/>
</dbReference>
<dbReference type="Gene3D" id="3.40.50.11010">
    <property type="match status" value="1"/>
</dbReference>
<dbReference type="PANTHER" id="PTHR21197">
    <property type="entry name" value="UDP-GALACTOPYRANOSE MUTASE"/>
    <property type="match status" value="1"/>
</dbReference>
<dbReference type="Pfam" id="PF03275">
    <property type="entry name" value="GLF"/>
    <property type="match status" value="1"/>
</dbReference>
<gene>
    <name evidence="7" type="ORF">SAMN02983003_2164</name>
</gene>
<dbReference type="SUPFAM" id="SSF53756">
    <property type="entry name" value="UDP-Glycosyltransferase/glycogen phosphorylase"/>
    <property type="match status" value="1"/>
</dbReference>
<keyword evidence="5" id="KW-0413">Isomerase</keyword>
<accession>A0A1K2HYD6</accession>
<organism evidence="7 8">
    <name type="scientific">Devosia enhydra</name>
    <dbReference type="NCBI Taxonomy" id="665118"/>
    <lineage>
        <taxon>Bacteria</taxon>
        <taxon>Pseudomonadati</taxon>
        <taxon>Pseudomonadota</taxon>
        <taxon>Alphaproteobacteria</taxon>
        <taxon>Hyphomicrobiales</taxon>
        <taxon>Devosiaceae</taxon>
        <taxon>Devosia</taxon>
    </lineage>
</organism>
<evidence type="ECO:0000256" key="3">
    <source>
        <dbReference type="ARBA" id="ARBA00022630"/>
    </source>
</evidence>
<evidence type="ECO:0000313" key="7">
    <source>
        <dbReference type="EMBL" id="SFZ84699.1"/>
    </source>
</evidence>
<dbReference type="Gene3D" id="3.40.50.2000">
    <property type="entry name" value="Glycogen Phosphorylase B"/>
    <property type="match status" value="1"/>
</dbReference>
<dbReference type="SUPFAM" id="SSF51971">
    <property type="entry name" value="Nucleotide-binding domain"/>
    <property type="match status" value="1"/>
</dbReference>